<dbReference type="CDD" id="cd06261">
    <property type="entry name" value="TM_PBP2"/>
    <property type="match status" value="1"/>
</dbReference>
<dbReference type="EMBL" id="JAHLOQ010000008">
    <property type="protein sequence ID" value="MBU5335735.1"/>
    <property type="molecule type" value="Genomic_DNA"/>
</dbReference>
<dbReference type="PANTHER" id="PTHR30614">
    <property type="entry name" value="MEMBRANE COMPONENT OF AMINO ACID ABC TRANSPORTER"/>
    <property type="match status" value="1"/>
</dbReference>
<evidence type="ECO:0000313" key="11">
    <source>
        <dbReference type="Proteomes" id="UP001196301"/>
    </source>
</evidence>
<evidence type="ECO:0000256" key="5">
    <source>
        <dbReference type="ARBA" id="ARBA00022970"/>
    </source>
</evidence>
<evidence type="ECO:0000259" key="9">
    <source>
        <dbReference type="PROSITE" id="PS50928"/>
    </source>
</evidence>
<proteinExistence type="inferred from homology"/>
<organism evidence="10 11">
    <name type="scientific">Intestinibacter bartlettii</name>
    <dbReference type="NCBI Taxonomy" id="261299"/>
    <lineage>
        <taxon>Bacteria</taxon>
        <taxon>Bacillati</taxon>
        <taxon>Bacillota</taxon>
        <taxon>Clostridia</taxon>
        <taxon>Peptostreptococcales</taxon>
        <taxon>Peptostreptococcaceae</taxon>
        <taxon>Intestinibacter</taxon>
    </lineage>
</organism>
<evidence type="ECO:0000256" key="6">
    <source>
        <dbReference type="ARBA" id="ARBA00022989"/>
    </source>
</evidence>
<keyword evidence="7 8" id="KW-0472">Membrane</keyword>
<dbReference type="PANTHER" id="PTHR30614:SF0">
    <property type="entry name" value="L-CYSTINE TRANSPORT SYSTEM PERMEASE PROTEIN TCYL"/>
    <property type="match status" value="1"/>
</dbReference>
<dbReference type="InterPro" id="IPR010065">
    <property type="entry name" value="AA_ABC_transptr_permease_3TM"/>
</dbReference>
<feature type="transmembrane region" description="Helical" evidence="8">
    <location>
        <begin position="81"/>
        <end position="100"/>
    </location>
</feature>
<comment type="similarity">
    <text evidence="8">Belongs to the binding-protein-dependent transport system permease family.</text>
</comment>
<dbReference type="Pfam" id="PF00528">
    <property type="entry name" value="BPD_transp_1"/>
    <property type="match status" value="1"/>
</dbReference>
<dbReference type="InterPro" id="IPR000515">
    <property type="entry name" value="MetI-like"/>
</dbReference>
<feature type="transmembrane region" description="Helical" evidence="8">
    <location>
        <begin position="12"/>
        <end position="35"/>
    </location>
</feature>
<gene>
    <name evidence="10" type="ORF">KQI20_04705</name>
</gene>
<evidence type="ECO:0000313" key="10">
    <source>
        <dbReference type="EMBL" id="MBU5335735.1"/>
    </source>
</evidence>
<evidence type="ECO:0000256" key="7">
    <source>
        <dbReference type="ARBA" id="ARBA00023136"/>
    </source>
</evidence>
<feature type="domain" description="ABC transmembrane type-1" evidence="9">
    <location>
        <begin position="11"/>
        <end position="199"/>
    </location>
</feature>
<keyword evidence="2 8" id="KW-0813">Transport</keyword>
<feature type="transmembrane region" description="Helical" evidence="8">
    <location>
        <begin position="47"/>
        <end position="69"/>
    </location>
</feature>
<dbReference type="PROSITE" id="PS50928">
    <property type="entry name" value="ABC_TM1"/>
    <property type="match status" value="1"/>
</dbReference>
<keyword evidence="3" id="KW-1003">Cell membrane</keyword>
<dbReference type="NCBIfam" id="TIGR01726">
    <property type="entry name" value="HEQRo_perm_3TM"/>
    <property type="match status" value="1"/>
</dbReference>
<evidence type="ECO:0000256" key="1">
    <source>
        <dbReference type="ARBA" id="ARBA00004651"/>
    </source>
</evidence>
<comment type="caution">
    <text evidence="10">The sequence shown here is derived from an EMBL/GenBank/DDBJ whole genome shotgun (WGS) entry which is preliminary data.</text>
</comment>
<keyword evidence="6 8" id="KW-1133">Transmembrane helix</keyword>
<comment type="subcellular location">
    <subcellularLocation>
        <location evidence="1 8">Cell membrane</location>
        <topology evidence="1 8">Multi-pass membrane protein</topology>
    </subcellularLocation>
</comment>
<protein>
    <submittedName>
        <fullName evidence="10">Amino acid ABC transporter permease</fullName>
    </submittedName>
</protein>
<dbReference type="InterPro" id="IPR043429">
    <property type="entry name" value="ArtM/GltK/GlnP/TcyL/YhdX-like"/>
</dbReference>
<evidence type="ECO:0000256" key="8">
    <source>
        <dbReference type="RuleBase" id="RU363032"/>
    </source>
</evidence>
<keyword evidence="5" id="KW-0029">Amino-acid transport</keyword>
<evidence type="ECO:0000256" key="2">
    <source>
        <dbReference type="ARBA" id="ARBA00022448"/>
    </source>
</evidence>
<sequence length="210" mass="23809">MNLVKNMLPSSVVTLEIFFLTIIFSSILGMFVAFGRMSKFAIIRIPIQVFLLIMRGTPLILQLMFFYFAPYYVFGMTLPRFWAAILAFTLNYSAYIAEIYRSGIESIPVGQYEAATVLGFGKTETFFKIILPQVIKRIIPPMSNELMTLVKDTALAQVIGVAEIFKLAGATMSSQFSTVPLIVAGIFYLVMNTVVERLCFYLEKKLDYYE</sequence>
<evidence type="ECO:0000256" key="3">
    <source>
        <dbReference type="ARBA" id="ARBA00022475"/>
    </source>
</evidence>
<keyword evidence="4 8" id="KW-0812">Transmembrane</keyword>
<dbReference type="Proteomes" id="UP001196301">
    <property type="component" value="Unassembled WGS sequence"/>
</dbReference>
<name>A0ABS6DVE4_9FIRM</name>
<accession>A0ABS6DVE4</accession>
<evidence type="ECO:0000256" key="4">
    <source>
        <dbReference type="ARBA" id="ARBA00022692"/>
    </source>
</evidence>
<keyword evidence="11" id="KW-1185">Reference proteome</keyword>
<reference evidence="10 11" key="1">
    <citation type="submission" date="2021-06" db="EMBL/GenBank/DDBJ databases">
        <authorList>
            <person name="Sun Q."/>
            <person name="Li D."/>
        </authorList>
    </citation>
    <scope>NUCLEOTIDE SEQUENCE [LARGE SCALE GENOMIC DNA]</scope>
    <source>
        <strain evidence="10 11">N19</strain>
    </source>
</reference>